<evidence type="ECO:0000256" key="4">
    <source>
        <dbReference type="SAM" id="MobiDB-lite"/>
    </source>
</evidence>
<dbReference type="PANTHER" id="PTHR45339:SF1">
    <property type="entry name" value="HYBRID SIGNAL TRANSDUCTION HISTIDINE KINASE J"/>
    <property type="match status" value="1"/>
</dbReference>
<dbReference type="RefSeq" id="WP_015903265.1">
    <property type="nucleotide sequence ID" value="NC_012108.1"/>
</dbReference>
<evidence type="ECO:0000256" key="2">
    <source>
        <dbReference type="ARBA" id="ARBA00023012"/>
    </source>
</evidence>
<keyword evidence="6" id="KW-0808">Transferase</keyword>
<evidence type="ECO:0000256" key="1">
    <source>
        <dbReference type="ARBA" id="ARBA00022553"/>
    </source>
</evidence>
<dbReference type="PANTHER" id="PTHR45339">
    <property type="entry name" value="HYBRID SIGNAL TRANSDUCTION HISTIDINE KINASE J"/>
    <property type="match status" value="1"/>
</dbReference>
<dbReference type="Proteomes" id="UP000000442">
    <property type="component" value="Chromosome"/>
</dbReference>
<accession>C0Q8Y8</accession>
<dbReference type="STRING" id="177437.HRM2_13690"/>
<feature type="domain" description="Response regulatory" evidence="5">
    <location>
        <begin position="30"/>
        <end position="149"/>
    </location>
</feature>
<keyword evidence="7" id="KW-1185">Reference proteome</keyword>
<dbReference type="AlphaFoldDB" id="C0Q8Y8"/>
<dbReference type="Gene3D" id="3.40.50.2300">
    <property type="match status" value="1"/>
</dbReference>
<reference evidence="6 7" key="1">
    <citation type="journal article" date="2009" name="Environ. Microbiol.">
        <title>Genome sequence of Desulfobacterium autotrophicum HRM2, a marine sulfate reducer oxidizing organic carbon completely to carbon dioxide.</title>
        <authorList>
            <person name="Strittmatter A.W."/>
            <person name="Liesegang H."/>
            <person name="Rabus R."/>
            <person name="Decker I."/>
            <person name="Amann J."/>
            <person name="Andres S."/>
            <person name="Henne A."/>
            <person name="Fricke W.F."/>
            <person name="Martinez-Arias R."/>
            <person name="Bartels D."/>
            <person name="Goesmann A."/>
            <person name="Krause L."/>
            <person name="Puehler A."/>
            <person name="Klenk H.P."/>
            <person name="Richter M."/>
            <person name="Schuler M."/>
            <person name="Gloeckner F.O."/>
            <person name="Meyerdierks A."/>
            <person name="Gottschalk G."/>
            <person name="Amann R."/>
        </authorList>
    </citation>
    <scope>NUCLEOTIDE SEQUENCE [LARGE SCALE GENOMIC DNA]</scope>
    <source>
        <strain evidence="7">ATCC 43914 / DSM 3382 / HRM2</strain>
    </source>
</reference>
<protein>
    <submittedName>
        <fullName evidence="6">Two-component hybrid sensor protein</fullName>
        <ecNumber evidence="6">2.7.3.-</ecNumber>
    </submittedName>
</protein>
<dbReference type="HOGENOM" id="CLU_000445_69_12_7"/>
<dbReference type="OrthoDB" id="9816343at2"/>
<dbReference type="InterPro" id="IPR001789">
    <property type="entry name" value="Sig_transdc_resp-reg_receiver"/>
</dbReference>
<dbReference type="eggNOG" id="COG0745">
    <property type="taxonomic scope" value="Bacteria"/>
</dbReference>
<proteinExistence type="predicted"/>
<dbReference type="GO" id="GO:0016740">
    <property type="term" value="F:transferase activity"/>
    <property type="evidence" value="ECO:0007669"/>
    <property type="project" value="UniProtKB-KW"/>
</dbReference>
<sequence>MTIIKKKGNPHPVDQKENTPDRIFDPKKIKILVAEDNLVNQKVFQMMLNRHGFSATIADNGTQLIQRLKQAPYDLILMDIQMPEMDGIQATRIIRNAESETRCKQVAIIAMTAHATHEDEQRCLNAGMDAYLAKPVTDKELIAMIRKVLENKEETTA</sequence>
<feature type="modified residue" description="4-aspartylphosphate" evidence="3">
    <location>
        <position position="79"/>
    </location>
</feature>
<dbReference type="SMART" id="SM00448">
    <property type="entry name" value="REC"/>
    <property type="match status" value="1"/>
</dbReference>
<keyword evidence="2" id="KW-0902">Two-component regulatory system</keyword>
<dbReference type="CDD" id="cd17546">
    <property type="entry name" value="REC_hyHK_CKI1_RcsC-like"/>
    <property type="match status" value="1"/>
</dbReference>
<evidence type="ECO:0000313" key="6">
    <source>
        <dbReference type="EMBL" id="ACN14478.1"/>
    </source>
</evidence>
<dbReference type="EC" id="2.7.3.-" evidence="6"/>
<evidence type="ECO:0000256" key="3">
    <source>
        <dbReference type="PROSITE-ProRule" id="PRU00169"/>
    </source>
</evidence>
<dbReference type="EMBL" id="CP001087">
    <property type="protein sequence ID" value="ACN14478.1"/>
    <property type="molecule type" value="Genomic_DNA"/>
</dbReference>
<gene>
    <name evidence="6" type="ordered locus">HRM2_13690</name>
</gene>
<dbReference type="Pfam" id="PF00072">
    <property type="entry name" value="Response_reg"/>
    <property type="match status" value="1"/>
</dbReference>
<dbReference type="InterPro" id="IPR011006">
    <property type="entry name" value="CheY-like_superfamily"/>
</dbReference>
<organism evidence="6 7">
    <name type="scientific">Desulforapulum autotrophicum (strain ATCC 43914 / DSM 3382 / VKM B-1955 / HRM2)</name>
    <name type="common">Desulfobacterium autotrophicum</name>
    <dbReference type="NCBI Taxonomy" id="177437"/>
    <lineage>
        <taxon>Bacteria</taxon>
        <taxon>Pseudomonadati</taxon>
        <taxon>Thermodesulfobacteriota</taxon>
        <taxon>Desulfobacteria</taxon>
        <taxon>Desulfobacterales</taxon>
        <taxon>Desulfobacteraceae</taxon>
        <taxon>Desulforapulum</taxon>
    </lineage>
</organism>
<keyword evidence="1 3" id="KW-0597">Phosphoprotein</keyword>
<name>C0Q8Y8_DESAH</name>
<evidence type="ECO:0000259" key="5">
    <source>
        <dbReference type="PROSITE" id="PS50110"/>
    </source>
</evidence>
<dbReference type="KEGG" id="dat:HRM2_13690"/>
<dbReference type="PROSITE" id="PS50110">
    <property type="entry name" value="RESPONSE_REGULATORY"/>
    <property type="match status" value="1"/>
</dbReference>
<dbReference type="GO" id="GO:0000160">
    <property type="term" value="P:phosphorelay signal transduction system"/>
    <property type="evidence" value="ECO:0007669"/>
    <property type="project" value="UniProtKB-KW"/>
</dbReference>
<dbReference type="SUPFAM" id="SSF52172">
    <property type="entry name" value="CheY-like"/>
    <property type="match status" value="1"/>
</dbReference>
<evidence type="ECO:0000313" key="7">
    <source>
        <dbReference type="Proteomes" id="UP000000442"/>
    </source>
</evidence>
<feature type="region of interest" description="Disordered" evidence="4">
    <location>
        <begin position="1"/>
        <end position="20"/>
    </location>
</feature>